<feature type="domain" description="HORMA" evidence="10">
    <location>
        <begin position="52"/>
        <end position="334"/>
    </location>
</feature>
<evidence type="ECO:0000256" key="9">
    <source>
        <dbReference type="SAM" id="MobiDB-lite"/>
    </source>
</evidence>
<name>A0A1B9IVT5_9TREE</name>
<dbReference type="Gene3D" id="3.30.900.10">
    <property type="entry name" value="HORMA domain"/>
    <property type="match status" value="1"/>
</dbReference>
<keyword evidence="7" id="KW-0539">Nucleus</keyword>
<dbReference type="InterPro" id="IPR011011">
    <property type="entry name" value="Znf_FYVE_PHD"/>
</dbReference>
<dbReference type="PANTHER" id="PTHR48225">
    <property type="entry name" value="HORMA DOMAIN-CONTAINING PROTEIN 1"/>
    <property type="match status" value="1"/>
</dbReference>
<gene>
    <name evidence="11" type="ORF">L486_02310</name>
</gene>
<feature type="compositionally biased region" description="Low complexity" evidence="9">
    <location>
        <begin position="115"/>
        <end position="130"/>
    </location>
</feature>
<dbReference type="InterPro" id="IPR051294">
    <property type="entry name" value="HORMA_MeioticProgression"/>
</dbReference>
<feature type="region of interest" description="Disordered" evidence="9">
    <location>
        <begin position="450"/>
        <end position="470"/>
    </location>
</feature>
<keyword evidence="5" id="KW-0863">Zinc-finger</keyword>
<feature type="region of interest" description="Disordered" evidence="9">
    <location>
        <begin position="1"/>
        <end position="45"/>
    </location>
</feature>
<evidence type="ECO:0000259" key="10">
    <source>
        <dbReference type="PROSITE" id="PS50815"/>
    </source>
</evidence>
<dbReference type="InterPro" id="IPR019787">
    <property type="entry name" value="Znf_PHD-finger"/>
</dbReference>
<dbReference type="Pfam" id="PF02301">
    <property type="entry name" value="HORMA"/>
    <property type="match status" value="1"/>
</dbReference>
<protein>
    <recommendedName>
        <fullName evidence="10">HORMA domain-containing protein</fullName>
    </recommendedName>
</protein>
<keyword evidence="12" id="KW-1185">Reference proteome</keyword>
<feature type="compositionally biased region" description="Polar residues" evidence="9">
    <location>
        <begin position="829"/>
        <end position="853"/>
    </location>
</feature>
<feature type="compositionally biased region" description="Basic residues" evidence="9">
    <location>
        <begin position="582"/>
        <end position="616"/>
    </location>
</feature>
<dbReference type="OrthoDB" id="1928087at2759"/>
<evidence type="ECO:0000256" key="7">
    <source>
        <dbReference type="ARBA" id="ARBA00023242"/>
    </source>
</evidence>
<keyword evidence="8" id="KW-0469">Meiosis</keyword>
<evidence type="ECO:0000256" key="8">
    <source>
        <dbReference type="ARBA" id="ARBA00023254"/>
    </source>
</evidence>
<evidence type="ECO:0000256" key="4">
    <source>
        <dbReference type="ARBA" id="ARBA00022723"/>
    </source>
</evidence>
<dbReference type="GO" id="GO:0051598">
    <property type="term" value="P:meiotic recombination checkpoint signaling"/>
    <property type="evidence" value="ECO:0007669"/>
    <property type="project" value="TreeGrafter"/>
</dbReference>
<dbReference type="Proteomes" id="UP000092583">
    <property type="component" value="Unassembled WGS sequence"/>
</dbReference>
<dbReference type="SMART" id="SM00249">
    <property type="entry name" value="PHD"/>
    <property type="match status" value="1"/>
</dbReference>
<dbReference type="InterPro" id="IPR013083">
    <property type="entry name" value="Znf_RING/FYVE/PHD"/>
</dbReference>
<evidence type="ECO:0000256" key="3">
    <source>
        <dbReference type="ARBA" id="ARBA00022454"/>
    </source>
</evidence>
<dbReference type="EMBL" id="KI669460">
    <property type="protein sequence ID" value="OCF59638.1"/>
    <property type="molecule type" value="Genomic_DNA"/>
</dbReference>
<dbReference type="AlphaFoldDB" id="A0A1B9IVT5"/>
<dbReference type="SUPFAM" id="SSF57903">
    <property type="entry name" value="FYVE/PHD zinc finger"/>
    <property type="match status" value="1"/>
</dbReference>
<comment type="subcellular location">
    <subcellularLocation>
        <location evidence="2">Chromosome</location>
    </subcellularLocation>
    <subcellularLocation>
        <location evidence="1">Nucleus</location>
    </subcellularLocation>
</comment>
<dbReference type="GO" id="GO:0005634">
    <property type="term" value="C:nucleus"/>
    <property type="evidence" value="ECO:0007669"/>
    <property type="project" value="UniProtKB-SubCell"/>
</dbReference>
<organism evidence="11 12">
    <name type="scientific">Kwoniella mangroviensis CBS 10435</name>
    <dbReference type="NCBI Taxonomy" id="1331196"/>
    <lineage>
        <taxon>Eukaryota</taxon>
        <taxon>Fungi</taxon>
        <taxon>Dikarya</taxon>
        <taxon>Basidiomycota</taxon>
        <taxon>Agaricomycotina</taxon>
        <taxon>Tremellomycetes</taxon>
        <taxon>Tremellales</taxon>
        <taxon>Cryptococcaceae</taxon>
        <taxon>Kwoniella</taxon>
    </lineage>
</organism>
<feature type="region of interest" description="Disordered" evidence="9">
    <location>
        <begin position="537"/>
        <end position="627"/>
    </location>
</feature>
<dbReference type="InterPro" id="IPR001965">
    <property type="entry name" value="Znf_PHD"/>
</dbReference>
<keyword evidence="3" id="KW-0158">Chromosome</keyword>
<evidence type="ECO:0000256" key="6">
    <source>
        <dbReference type="ARBA" id="ARBA00022833"/>
    </source>
</evidence>
<feature type="region of interest" description="Disordered" evidence="9">
    <location>
        <begin position="827"/>
        <end position="888"/>
    </location>
</feature>
<keyword evidence="4" id="KW-0479">Metal-binding</keyword>
<dbReference type="PROSITE" id="PS50815">
    <property type="entry name" value="HORMA"/>
    <property type="match status" value="1"/>
</dbReference>
<feature type="compositionally biased region" description="Acidic residues" evidence="9">
    <location>
        <begin position="864"/>
        <end position="876"/>
    </location>
</feature>
<feature type="compositionally biased region" description="Polar residues" evidence="9">
    <location>
        <begin position="877"/>
        <end position="887"/>
    </location>
</feature>
<dbReference type="PANTHER" id="PTHR48225:SF7">
    <property type="entry name" value="MEIOSIS-SPECIFIC PROTEIN HOP1"/>
    <property type="match status" value="1"/>
</dbReference>
<evidence type="ECO:0000256" key="1">
    <source>
        <dbReference type="ARBA" id="ARBA00004123"/>
    </source>
</evidence>
<keyword evidence="6" id="KW-0862">Zinc</keyword>
<feature type="compositionally biased region" description="Polar residues" evidence="9">
    <location>
        <begin position="450"/>
        <end position="468"/>
    </location>
</feature>
<dbReference type="CDD" id="cd15489">
    <property type="entry name" value="PHD_SF"/>
    <property type="match status" value="1"/>
</dbReference>
<evidence type="ECO:0000256" key="2">
    <source>
        <dbReference type="ARBA" id="ARBA00004286"/>
    </source>
</evidence>
<evidence type="ECO:0000256" key="5">
    <source>
        <dbReference type="ARBA" id="ARBA00022771"/>
    </source>
</evidence>
<dbReference type="InterPro" id="IPR003511">
    <property type="entry name" value="HORMA_dom"/>
</dbReference>
<accession>A0A1B9IVT5</accession>
<proteinExistence type="predicted"/>
<feature type="region of interest" description="Disordered" evidence="9">
    <location>
        <begin position="387"/>
        <end position="429"/>
    </location>
</feature>
<dbReference type="InterPro" id="IPR036570">
    <property type="entry name" value="HORMA_dom_sf"/>
</dbReference>
<evidence type="ECO:0000313" key="12">
    <source>
        <dbReference type="Proteomes" id="UP000092583"/>
    </source>
</evidence>
<dbReference type="Pfam" id="PF00628">
    <property type="entry name" value="PHD"/>
    <property type="match status" value="1"/>
</dbReference>
<reference evidence="11 12" key="1">
    <citation type="submission" date="2013-07" db="EMBL/GenBank/DDBJ databases">
        <title>The Genome Sequence of Kwoniella mangroviensis CBS10435.</title>
        <authorList>
            <consortium name="The Broad Institute Genome Sequencing Platform"/>
            <person name="Cuomo C."/>
            <person name="Litvintseva A."/>
            <person name="Chen Y."/>
            <person name="Heitman J."/>
            <person name="Sun S."/>
            <person name="Springer D."/>
            <person name="Dromer F."/>
            <person name="Young S.K."/>
            <person name="Zeng Q."/>
            <person name="Gargeya S."/>
            <person name="Fitzgerald M."/>
            <person name="Abouelleil A."/>
            <person name="Alvarado L."/>
            <person name="Berlin A.M."/>
            <person name="Chapman S.B."/>
            <person name="Dewar J."/>
            <person name="Goldberg J."/>
            <person name="Griggs A."/>
            <person name="Gujja S."/>
            <person name="Hansen M."/>
            <person name="Howarth C."/>
            <person name="Imamovic A."/>
            <person name="Larimer J."/>
            <person name="McCowan C."/>
            <person name="Murphy C."/>
            <person name="Pearson M."/>
            <person name="Priest M."/>
            <person name="Roberts A."/>
            <person name="Saif S."/>
            <person name="Shea T."/>
            <person name="Sykes S."/>
            <person name="Wortman J."/>
            <person name="Nusbaum C."/>
            <person name="Birren B."/>
        </authorList>
    </citation>
    <scope>NUCLEOTIDE SEQUENCE [LARGE SCALE GENOMIC DNA]</scope>
    <source>
        <strain evidence="11 12">CBS 10435</strain>
    </source>
</reference>
<dbReference type="GO" id="GO:0005694">
    <property type="term" value="C:chromosome"/>
    <property type="evidence" value="ECO:0007669"/>
    <property type="project" value="UniProtKB-SubCell"/>
</dbReference>
<dbReference type="STRING" id="1331196.A0A1B9IVT5"/>
<evidence type="ECO:0000313" key="11">
    <source>
        <dbReference type="EMBL" id="OCF59638.1"/>
    </source>
</evidence>
<dbReference type="GO" id="GO:0007130">
    <property type="term" value="P:synaptonemal complex assembly"/>
    <property type="evidence" value="ECO:0007669"/>
    <property type="project" value="TreeGrafter"/>
</dbReference>
<dbReference type="GO" id="GO:0008270">
    <property type="term" value="F:zinc ion binding"/>
    <property type="evidence" value="ECO:0007669"/>
    <property type="project" value="UniProtKB-KW"/>
</dbReference>
<dbReference type="SUPFAM" id="SSF56019">
    <property type="entry name" value="The spindle assembly checkpoint protein mad2"/>
    <property type="match status" value="1"/>
</dbReference>
<dbReference type="Gene3D" id="3.30.40.10">
    <property type="entry name" value="Zinc/RING finger domain, C3HC4 (zinc finger)"/>
    <property type="match status" value="1"/>
</dbReference>
<feature type="region of interest" description="Disordered" evidence="9">
    <location>
        <begin position="114"/>
        <end position="134"/>
    </location>
</feature>
<sequence>MARGPPKQAFRPPAPVQKATTSQQNASQSQGTTQKGKEKQAQNQDQIIVTKEDSFDILKVTLEANIGIICYLRNLLPEEDFEYFYICGSNAPPAKSPDELYRLTAEEARAWNAKQQAESQFQSQSQSQSQGVPHEVSDVRTFSWRKIKDDQSHQGKAICQLLSGAEEAIRKGYLRSLMLIIFLDDEDPTNVIETYTFNFFYHESTGAPSMSVEHSVNRELDQSLKGFALLDKNRILGNPMTHLEVRRMVKNSPVSGLSLRCRRSSLMPLSSSEKRFVDIKLFYNDRAPENYVAPSFADSSEEKLVLGTNDVENPPLWMPFQGFQTGHHGLSLSAVSVTDNLPEIPRGKATGPEDYAARYAEEELVKADAEERDVLWNANADLFRKTAHDLPQDPSGGLKQPIGRRQEDGTIAPIGSSQAGNGIERGRRKRRACEGARYIAEETLQMSQAMSELTPTRGSTRASSSVLSQVKHGKSIEDSLFQQNSQSFTGNHSQVYLDGINETEDDHVNDLSQNIQSVSQSPSLSTQRLADALHRKVQLNKRKGSDEDDTDETQTQPRKPRALKSIVSAAMKNNGYEVKSTGKSRPKPKPQSKPKPKAKRKTTAKPRTKAAAKPRSRQASAQTAVKAQKTVPRKSVCLGNKKIQSKHNDVIECYCGLNDEEGHMILCDGCDKWFHATCLGFIDGSSASQLSVYCIMCEMRNDKKRHWPQEDIDKAVREMGALALLRQVMQELRTRGQLGKDELPELQRQFGCERTDVDLILRKLENEGLVEMLAENSDDSQSSNDWTWKWCKNTDAVNRFVAYFQYGRGIEAELFAVRKWHKRPRINDDASQTIPGSQNGSFLESQTQRSCVHNSNNVNADSDKDADDEEDIEMSNDDTTTTGSSKVSAPYELPFFRSSRAVRVVDCSDVWTEREDDMDEDGADDA</sequence>
<reference evidence="12" key="2">
    <citation type="submission" date="2013-12" db="EMBL/GenBank/DDBJ databases">
        <title>Evolution of pathogenesis and genome organization in the Tremellales.</title>
        <authorList>
            <person name="Cuomo C."/>
            <person name="Litvintseva A."/>
            <person name="Heitman J."/>
            <person name="Chen Y."/>
            <person name="Sun S."/>
            <person name="Springer D."/>
            <person name="Dromer F."/>
            <person name="Young S."/>
            <person name="Zeng Q."/>
            <person name="Chapman S."/>
            <person name="Gujja S."/>
            <person name="Saif S."/>
            <person name="Birren B."/>
        </authorList>
    </citation>
    <scope>NUCLEOTIDE SEQUENCE [LARGE SCALE GENOMIC DNA]</scope>
    <source>
        <strain evidence="12">CBS 10435</strain>
    </source>
</reference>
<feature type="compositionally biased region" description="Low complexity" evidence="9">
    <location>
        <begin position="17"/>
        <end position="34"/>
    </location>
</feature>